<keyword evidence="5" id="KW-0560">Oxidoreductase</keyword>
<evidence type="ECO:0000256" key="6">
    <source>
        <dbReference type="ARBA" id="ARBA00023004"/>
    </source>
</evidence>
<dbReference type="InterPro" id="IPR036851">
    <property type="entry name" value="Chloroperoxidase-like_sf"/>
</dbReference>
<keyword evidence="3" id="KW-0349">Heme</keyword>
<keyword evidence="2" id="KW-0575">Peroxidase</keyword>
<keyword evidence="4" id="KW-0479">Metal-binding</keyword>
<name>A0A6A6VQF7_9PEZI</name>
<dbReference type="OrthoDB" id="407298at2759"/>
<dbReference type="AlphaFoldDB" id="A0A6A6VQF7"/>
<evidence type="ECO:0000256" key="5">
    <source>
        <dbReference type="ARBA" id="ARBA00023002"/>
    </source>
</evidence>
<dbReference type="EMBL" id="ML996591">
    <property type="protein sequence ID" value="KAF2752878.1"/>
    <property type="molecule type" value="Genomic_DNA"/>
</dbReference>
<evidence type="ECO:0000256" key="1">
    <source>
        <dbReference type="ARBA" id="ARBA00001970"/>
    </source>
</evidence>
<feature type="domain" description="Heme haloperoxidase family profile" evidence="8">
    <location>
        <begin position="1"/>
        <end position="108"/>
    </location>
</feature>
<dbReference type="GeneID" id="54486012"/>
<evidence type="ECO:0000259" key="8">
    <source>
        <dbReference type="PROSITE" id="PS51405"/>
    </source>
</evidence>
<comment type="cofactor">
    <cofactor evidence="1">
        <name>heme b</name>
        <dbReference type="ChEBI" id="CHEBI:60344"/>
    </cofactor>
</comment>
<dbReference type="GO" id="GO:0046872">
    <property type="term" value="F:metal ion binding"/>
    <property type="evidence" value="ECO:0007669"/>
    <property type="project" value="UniProtKB-KW"/>
</dbReference>
<evidence type="ECO:0000256" key="7">
    <source>
        <dbReference type="ARBA" id="ARBA00025795"/>
    </source>
</evidence>
<evidence type="ECO:0000313" key="9">
    <source>
        <dbReference type="EMBL" id="KAF2752878.1"/>
    </source>
</evidence>
<evidence type="ECO:0000313" key="10">
    <source>
        <dbReference type="Proteomes" id="UP000799437"/>
    </source>
</evidence>
<organism evidence="9 10">
    <name type="scientific">Pseudovirgaria hyperparasitica</name>
    <dbReference type="NCBI Taxonomy" id="470096"/>
    <lineage>
        <taxon>Eukaryota</taxon>
        <taxon>Fungi</taxon>
        <taxon>Dikarya</taxon>
        <taxon>Ascomycota</taxon>
        <taxon>Pezizomycotina</taxon>
        <taxon>Dothideomycetes</taxon>
        <taxon>Dothideomycetes incertae sedis</taxon>
        <taxon>Acrospermales</taxon>
        <taxon>Acrospermaceae</taxon>
        <taxon>Pseudovirgaria</taxon>
    </lineage>
</organism>
<evidence type="ECO:0000256" key="3">
    <source>
        <dbReference type="ARBA" id="ARBA00022617"/>
    </source>
</evidence>
<dbReference type="PANTHER" id="PTHR33577">
    <property type="entry name" value="STERIGMATOCYSTIN BIOSYNTHESIS PEROXIDASE STCC-RELATED"/>
    <property type="match status" value="1"/>
</dbReference>
<protein>
    <recommendedName>
        <fullName evidence="8">Heme haloperoxidase family profile domain-containing protein</fullName>
    </recommendedName>
</protein>
<evidence type="ECO:0000256" key="2">
    <source>
        <dbReference type="ARBA" id="ARBA00022559"/>
    </source>
</evidence>
<comment type="similarity">
    <text evidence="7">Belongs to the chloroperoxidase family.</text>
</comment>
<dbReference type="PROSITE" id="PS51405">
    <property type="entry name" value="HEME_HALOPEROXIDASE"/>
    <property type="match status" value="1"/>
</dbReference>
<proteinExistence type="inferred from homology"/>
<dbReference type="Proteomes" id="UP000799437">
    <property type="component" value="Unassembled WGS sequence"/>
</dbReference>
<keyword evidence="10" id="KW-1185">Reference proteome</keyword>
<evidence type="ECO:0000256" key="4">
    <source>
        <dbReference type="ARBA" id="ARBA00022723"/>
    </source>
</evidence>
<dbReference type="GO" id="GO:0004601">
    <property type="term" value="F:peroxidase activity"/>
    <property type="evidence" value="ECO:0007669"/>
    <property type="project" value="UniProtKB-KW"/>
</dbReference>
<gene>
    <name evidence="9" type="ORF">EJ05DRAFT_480894</name>
</gene>
<keyword evidence="6" id="KW-0408">Iron</keyword>
<dbReference type="Gene3D" id="1.10.489.10">
    <property type="entry name" value="Chloroperoxidase-like"/>
    <property type="match status" value="1"/>
</dbReference>
<dbReference type="Pfam" id="PF01328">
    <property type="entry name" value="Peroxidase_2"/>
    <property type="match status" value="1"/>
</dbReference>
<accession>A0A6A6VQF7</accession>
<sequence>MMYKSTGGDFTRLPLSKYRAERWDQSRAENPNFFFGPGSLLLYGASSFLYELFPGSNYAADLTTMKSFFGAEEDGNGGWTHIPERAPPGWRNRVKPYDLNGAGSEIFAQYGANPKPFGVNTGDGNFLLFNEDGTPGFDISDADNVVCALYQLAVGVAPATVGGGPLNTVQQIKLAATKLNPIFADYPCPLILV</sequence>
<dbReference type="RefSeq" id="XP_033595329.1">
    <property type="nucleotide sequence ID" value="XM_033744958.1"/>
</dbReference>
<dbReference type="PANTHER" id="PTHR33577:SF15">
    <property type="entry name" value="HEME HALOPEROXIDASE FAMILY PROFILE DOMAIN-CONTAINING PROTEIN"/>
    <property type="match status" value="1"/>
</dbReference>
<reference evidence="9" key="1">
    <citation type="journal article" date="2020" name="Stud. Mycol.">
        <title>101 Dothideomycetes genomes: a test case for predicting lifestyles and emergence of pathogens.</title>
        <authorList>
            <person name="Haridas S."/>
            <person name="Albert R."/>
            <person name="Binder M."/>
            <person name="Bloem J."/>
            <person name="Labutti K."/>
            <person name="Salamov A."/>
            <person name="Andreopoulos B."/>
            <person name="Baker S."/>
            <person name="Barry K."/>
            <person name="Bills G."/>
            <person name="Bluhm B."/>
            <person name="Cannon C."/>
            <person name="Castanera R."/>
            <person name="Culley D."/>
            <person name="Daum C."/>
            <person name="Ezra D."/>
            <person name="Gonzalez J."/>
            <person name="Henrissat B."/>
            <person name="Kuo A."/>
            <person name="Liang C."/>
            <person name="Lipzen A."/>
            <person name="Lutzoni F."/>
            <person name="Magnuson J."/>
            <person name="Mondo S."/>
            <person name="Nolan M."/>
            <person name="Ohm R."/>
            <person name="Pangilinan J."/>
            <person name="Park H.-J."/>
            <person name="Ramirez L."/>
            <person name="Alfaro M."/>
            <person name="Sun H."/>
            <person name="Tritt A."/>
            <person name="Yoshinaga Y."/>
            <person name="Zwiers L.-H."/>
            <person name="Turgeon B."/>
            <person name="Goodwin S."/>
            <person name="Spatafora J."/>
            <person name="Crous P."/>
            <person name="Grigoriev I."/>
        </authorList>
    </citation>
    <scope>NUCLEOTIDE SEQUENCE</scope>
    <source>
        <strain evidence="9">CBS 121739</strain>
    </source>
</reference>
<dbReference type="InterPro" id="IPR000028">
    <property type="entry name" value="Chloroperoxidase"/>
</dbReference>